<reference evidence="4 5" key="1">
    <citation type="submission" date="2015-03" db="EMBL/GenBank/DDBJ databases">
        <title>Genome sequence of Pseudoalteromonas aurantia.</title>
        <authorList>
            <person name="Xie B.-B."/>
            <person name="Rong J.-C."/>
            <person name="Qin Q.-L."/>
            <person name="Zhang Y.-Z."/>
        </authorList>
    </citation>
    <scope>NUCLEOTIDE SEQUENCE [LARGE SCALE GENOMIC DNA]</scope>
    <source>
        <strain evidence="4 5">208</strain>
    </source>
</reference>
<proteinExistence type="predicted"/>
<evidence type="ECO:0008006" key="6">
    <source>
        <dbReference type="Google" id="ProtNLM"/>
    </source>
</evidence>
<dbReference type="PANTHER" id="PTHR32347:SF23">
    <property type="entry name" value="BLL5650 PROTEIN"/>
    <property type="match status" value="1"/>
</dbReference>
<keyword evidence="2" id="KW-0175">Coiled coil</keyword>
<sequence>MNKVYIKILSWLLIASLPYSAQSSDTEFYLLGKLEYEIHHLIISNIEGVLRQVNVRGGQYIEKGQKLAAVSGIEYGVINQEIINDTGHNIVVETYLKQGDRVNKFQPIMRLVERDNFHIVAPVFSHNIHQIEIGQDLEVTFSPERGPVSIQGQVKAVNYLEGQVPYANIEVAFDVQRCKEDKKCKHFLKPNTLVNITIKNNHG</sequence>
<evidence type="ECO:0000313" key="5">
    <source>
        <dbReference type="Proteomes" id="UP000615755"/>
    </source>
</evidence>
<dbReference type="Gene3D" id="2.40.50.100">
    <property type="match status" value="1"/>
</dbReference>
<dbReference type="InterPro" id="IPR050465">
    <property type="entry name" value="UPF0194_transport"/>
</dbReference>
<dbReference type="PANTHER" id="PTHR32347">
    <property type="entry name" value="EFFLUX SYSTEM COMPONENT YKNX-RELATED"/>
    <property type="match status" value="1"/>
</dbReference>
<name>A0ABR9EHQ0_9GAMM</name>
<comment type="caution">
    <text evidence="4">The sequence shown here is derived from an EMBL/GenBank/DDBJ whole genome shotgun (WGS) entry which is preliminary data.</text>
</comment>
<gene>
    <name evidence="4" type="ORF">PAUR_a4543</name>
</gene>
<evidence type="ECO:0000256" key="3">
    <source>
        <dbReference type="SAM" id="SignalP"/>
    </source>
</evidence>
<keyword evidence="3" id="KW-0732">Signal</keyword>
<feature type="chain" id="PRO_5045518819" description="HlyD family secretion protein" evidence="3">
    <location>
        <begin position="22"/>
        <end position="203"/>
    </location>
</feature>
<dbReference type="RefSeq" id="WP_192509114.1">
    <property type="nucleotide sequence ID" value="NZ_AQGV01000014.1"/>
</dbReference>
<evidence type="ECO:0000256" key="2">
    <source>
        <dbReference type="ARBA" id="ARBA00023054"/>
    </source>
</evidence>
<comment type="subcellular location">
    <subcellularLocation>
        <location evidence="1">Cell envelope</location>
    </subcellularLocation>
</comment>
<organism evidence="4 5">
    <name type="scientific">Pseudoalteromonas aurantia 208</name>
    <dbReference type="NCBI Taxonomy" id="1314867"/>
    <lineage>
        <taxon>Bacteria</taxon>
        <taxon>Pseudomonadati</taxon>
        <taxon>Pseudomonadota</taxon>
        <taxon>Gammaproteobacteria</taxon>
        <taxon>Alteromonadales</taxon>
        <taxon>Pseudoalteromonadaceae</taxon>
        <taxon>Pseudoalteromonas</taxon>
    </lineage>
</organism>
<feature type="signal peptide" evidence="3">
    <location>
        <begin position="1"/>
        <end position="21"/>
    </location>
</feature>
<evidence type="ECO:0000313" key="4">
    <source>
        <dbReference type="EMBL" id="MBE0369934.1"/>
    </source>
</evidence>
<dbReference type="Proteomes" id="UP000615755">
    <property type="component" value="Unassembled WGS sequence"/>
</dbReference>
<protein>
    <recommendedName>
        <fullName evidence="6">HlyD family secretion protein</fullName>
    </recommendedName>
</protein>
<keyword evidence="5" id="KW-1185">Reference proteome</keyword>
<evidence type="ECO:0000256" key="1">
    <source>
        <dbReference type="ARBA" id="ARBA00004196"/>
    </source>
</evidence>
<accession>A0ABR9EHQ0</accession>
<dbReference type="EMBL" id="AQGV01000014">
    <property type="protein sequence ID" value="MBE0369934.1"/>
    <property type="molecule type" value="Genomic_DNA"/>
</dbReference>